<dbReference type="EMBL" id="BMNM01000005">
    <property type="protein sequence ID" value="GGI78643.1"/>
    <property type="molecule type" value="Genomic_DNA"/>
</dbReference>
<evidence type="ECO:0000313" key="4">
    <source>
        <dbReference type="Proteomes" id="UP001060771"/>
    </source>
</evidence>
<protein>
    <submittedName>
        <fullName evidence="2">Uncharacterized protein</fullName>
    </submittedName>
</protein>
<reference evidence="2" key="2">
    <citation type="submission" date="2020-09" db="EMBL/GenBank/DDBJ databases">
        <authorList>
            <person name="Sun Q."/>
            <person name="Ohkuma M."/>
        </authorList>
    </citation>
    <scope>NUCLEOTIDE SEQUENCE</scope>
    <source>
        <strain evidence="2">JCM 11219</strain>
    </source>
</reference>
<reference evidence="1" key="4">
    <citation type="journal article" date="2023" name="Microbiol. Resour. Announc.">
        <title>Complete Genome Sequence of Vulcanisaeta souniana Strain IC-059, a Hyperthermophilic Archaeon Isolated from Hot Spring Water in Japan.</title>
        <authorList>
            <person name="Kato S."/>
            <person name="Itoh T."/>
            <person name="Wu L."/>
            <person name="Ma J."/>
            <person name="Ohkuma M."/>
        </authorList>
    </citation>
    <scope>NUCLEOTIDE SEQUENCE</scope>
    <source>
        <strain evidence="1">JCM 11219</strain>
    </source>
</reference>
<dbReference type="EMBL" id="AP026830">
    <property type="protein sequence ID" value="BDR93236.1"/>
    <property type="molecule type" value="Genomic_DNA"/>
</dbReference>
<dbReference type="GeneID" id="76207871"/>
<gene>
    <name evidence="2" type="ORF">GCM10007112_14370</name>
    <name evidence="1" type="ORF">Vsou_23290</name>
</gene>
<dbReference type="RefSeq" id="WP_188603329.1">
    <property type="nucleotide sequence ID" value="NZ_AP026830.1"/>
</dbReference>
<dbReference type="Proteomes" id="UP001060771">
    <property type="component" value="Chromosome"/>
</dbReference>
<evidence type="ECO:0000313" key="3">
    <source>
        <dbReference type="Proteomes" id="UP000657075"/>
    </source>
</evidence>
<reference evidence="2" key="1">
    <citation type="journal article" date="2014" name="Int. J. Syst. Evol. Microbiol.">
        <title>Complete genome sequence of Corynebacterium casei LMG S-19264T (=DSM 44701T), isolated from a smear-ripened cheese.</title>
        <authorList>
            <consortium name="US DOE Joint Genome Institute (JGI-PGF)"/>
            <person name="Walter F."/>
            <person name="Albersmeier A."/>
            <person name="Kalinowski J."/>
            <person name="Ruckert C."/>
        </authorList>
    </citation>
    <scope>NUCLEOTIDE SEQUENCE</scope>
    <source>
        <strain evidence="2">JCM 11219</strain>
    </source>
</reference>
<dbReference type="Proteomes" id="UP000657075">
    <property type="component" value="Unassembled WGS sequence"/>
</dbReference>
<accession>A0A830EJW3</accession>
<name>A0A830EJW3_9CREN</name>
<organism evidence="2 3">
    <name type="scientific">Vulcanisaeta souniana JCM 11219</name>
    <dbReference type="NCBI Taxonomy" id="1293586"/>
    <lineage>
        <taxon>Archaea</taxon>
        <taxon>Thermoproteota</taxon>
        <taxon>Thermoprotei</taxon>
        <taxon>Thermoproteales</taxon>
        <taxon>Thermoproteaceae</taxon>
        <taxon>Vulcanisaeta</taxon>
    </lineage>
</organism>
<proteinExistence type="predicted"/>
<evidence type="ECO:0000313" key="1">
    <source>
        <dbReference type="EMBL" id="BDR93236.1"/>
    </source>
</evidence>
<evidence type="ECO:0000313" key="2">
    <source>
        <dbReference type="EMBL" id="GGI78643.1"/>
    </source>
</evidence>
<reference evidence="4" key="3">
    <citation type="submission" date="2022-09" db="EMBL/GenBank/DDBJ databases">
        <title>Complete genome sequence of Vulcanisaeta souniana.</title>
        <authorList>
            <person name="Kato S."/>
            <person name="Itoh T."/>
            <person name="Ohkuma M."/>
        </authorList>
    </citation>
    <scope>NUCLEOTIDE SEQUENCE [LARGE SCALE GENOMIC DNA]</scope>
    <source>
        <strain evidence="4">JCM 11219</strain>
    </source>
</reference>
<sequence length="49" mass="5608">MGVFKEAVVKRPWKAREYREKLKYIMGTVRAPATVKVSSSARQLDSIKP</sequence>
<keyword evidence="4" id="KW-1185">Reference proteome</keyword>
<dbReference type="AlphaFoldDB" id="A0A830EJW3"/>